<name>Q7MXU1_PORGI</name>
<dbReference type="AlphaFoldDB" id="Q7MXU1"/>
<organism evidence="2 3">
    <name type="scientific">Porphyromonas gingivalis (strain ATCC BAA-308 / W83)</name>
    <dbReference type="NCBI Taxonomy" id="242619"/>
    <lineage>
        <taxon>Bacteria</taxon>
        <taxon>Pseudomonadati</taxon>
        <taxon>Bacteroidota</taxon>
        <taxon>Bacteroidia</taxon>
        <taxon>Bacteroidales</taxon>
        <taxon>Porphyromonadaceae</taxon>
        <taxon>Porphyromonas</taxon>
    </lineage>
</organism>
<reference evidence="2 3" key="1">
    <citation type="journal article" date="2003" name="J. Bacteriol.">
        <title>Complete genome sequence of the oral pathogenic bacterium Porphyromonas gingivalis strain W83.</title>
        <authorList>
            <person name="Nelson K."/>
            <person name="Fleishmann R."/>
            <person name="DeBoy R."/>
            <person name="Paulsen I."/>
            <person name="Fouts D."/>
            <person name="Eisen J."/>
            <person name="Daugherty S."/>
            <person name="Dodson R."/>
            <person name="Durkin A."/>
            <person name="Gwinn M."/>
            <person name="Haft D."/>
            <person name="Kolonay J."/>
            <person name="Nelson W."/>
            <person name="White O."/>
            <person name="Mason T."/>
            <person name="Tallon L."/>
            <person name="Gray J."/>
            <person name="Granger D."/>
            <person name="Tettelin H."/>
            <person name="Dong H."/>
            <person name="Galvin J."/>
            <person name="Duncan M."/>
            <person name="Dewhirst F."/>
            <person name="Fraser C."/>
        </authorList>
    </citation>
    <scope>NUCLEOTIDE SEQUENCE [LARGE SCALE GENOMIC DNA]</scope>
    <source>
        <strain evidence="3">ATCC BAA-308 / W83</strain>
    </source>
</reference>
<dbReference type="HOGENOM" id="CLU_2370459_0_0_10"/>
<keyword evidence="3" id="KW-1185">Reference proteome</keyword>
<protein>
    <submittedName>
        <fullName evidence="2">Uncharacterized protein</fullName>
    </submittedName>
</protein>
<feature type="region of interest" description="Disordered" evidence="1">
    <location>
        <begin position="73"/>
        <end position="95"/>
    </location>
</feature>
<dbReference type="Proteomes" id="UP000000588">
    <property type="component" value="Chromosome"/>
</dbReference>
<dbReference type="KEGG" id="pgi:PG_0066"/>
<sequence>MKEIILLVFLSRKEQTNRSANIFSSVLKGFEAQTIVYSLSYQKFYSNRKNKHKDETILVTAIYRCRRNPHGMQLKQCSPSVGSGAKTRTSGRLRP</sequence>
<gene>
    <name evidence="2" type="ordered locus">PG_0066</name>
</gene>
<proteinExistence type="predicted"/>
<evidence type="ECO:0000256" key="1">
    <source>
        <dbReference type="SAM" id="MobiDB-lite"/>
    </source>
</evidence>
<dbReference type="EMBL" id="AE015924">
    <property type="protein sequence ID" value="AAQ65316.1"/>
    <property type="molecule type" value="Genomic_DNA"/>
</dbReference>
<dbReference type="STRING" id="242619.PG_0066"/>
<dbReference type="EnsemblBacteria" id="AAQ65316">
    <property type="protein sequence ID" value="AAQ65316"/>
    <property type="gene ID" value="PG_0066"/>
</dbReference>
<accession>Q7MXU1</accession>
<feature type="compositionally biased region" description="Polar residues" evidence="1">
    <location>
        <begin position="75"/>
        <end position="88"/>
    </location>
</feature>
<evidence type="ECO:0000313" key="2">
    <source>
        <dbReference type="EMBL" id="AAQ65316.1"/>
    </source>
</evidence>
<evidence type="ECO:0000313" key="3">
    <source>
        <dbReference type="Proteomes" id="UP000000588"/>
    </source>
</evidence>